<dbReference type="InterPro" id="IPR017439">
    <property type="entry name" value="Amidohydrolase"/>
</dbReference>
<dbReference type="GO" id="GO:0005737">
    <property type="term" value="C:cytoplasm"/>
    <property type="evidence" value="ECO:0007669"/>
    <property type="project" value="TreeGrafter"/>
</dbReference>
<organism evidence="2 3">
    <name type="scientific">Rhodococcus koreensis</name>
    <dbReference type="NCBI Taxonomy" id="99653"/>
    <lineage>
        <taxon>Bacteria</taxon>
        <taxon>Bacillati</taxon>
        <taxon>Actinomycetota</taxon>
        <taxon>Actinomycetes</taxon>
        <taxon>Mycobacteriales</taxon>
        <taxon>Nocardiaceae</taxon>
        <taxon>Rhodococcus</taxon>
    </lineage>
</organism>
<evidence type="ECO:0000313" key="3">
    <source>
        <dbReference type="Proteomes" id="UP000183561"/>
    </source>
</evidence>
<feature type="domain" description="Peptidase M20 dimerisation" evidence="1">
    <location>
        <begin position="213"/>
        <end position="299"/>
    </location>
</feature>
<dbReference type="InterPro" id="IPR011650">
    <property type="entry name" value="Peptidase_M20_dimer"/>
</dbReference>
<dbReference type="PANTHER" id="PTHR30575">
    <property type="entry name" value="PEPTIDASE M20"/>
    <property type="match status" value="1"/>
</dbReference>
<evidence type="ECO:0000313" key="2">
    <source>
        <dbReference type="EMBL" id="SEB79487.1"/>
    </source>
</evidence>
<dbReference type="Gene3D" id="3.40.630.10">
    <property type="entry name" value="Zn peptidases"/>
    <property type="match status" value="1"/>
</dbReference>
<evidence type="ECO:0000259" key="1">
    <source>
        <dbReference type="Pfam" id="PF07687"/>
    </source>
</evidence>
<dbReference type="InterPro" id="IPR036264">
    <property type="entry name" value="Bact_exopeptidase_dim_dom"/>
</dbReference>
<dbReference type="GO" id="GO:0071713">
    <property type="term" value="F:para-aminobenzoyl-glutamate hydrolase activity"/>
    <property type="evidence" value="ECO:0007669"/>
    <property type="project" value="TreeGrafter"/>
</dbReference>
<dbReference type="Pfam" id="PF01546">
    <property type="entry name" value="Peptidase_M20"/>
    <property type="match status" value="1"/>
</dbReference>
<protein>
    <submittedName>
        <fullName evidence="2">Amidohydrolase</fullName>
    </submittedName>
</protein>
<dbReference type="InterPro" id="IPR002933">
    <property type="entry name" value="Peptidase_M20"/>
</dbReference>
<dbReference type="RefSeq" id="WP_083395528.1">
    <property type="nucleotide sequence ID" value="NZ_FNSV01000005.1"/>
</dbReference>
<gene>
    <name evidence="2" type="ORF">SAMN04490239_1689</name>
</gene>
<dbReference type="GO" id="GO:0046657">
    <property type="term" value="P:folic acid catabolic process"/>
    <property type="evidence" value="ECO:0007669"/>
    <property type="project" value="TreeGrafter"/>
</dbReference>
<dbReference type="Pfam" id="PF07687">
    <property type="entry name" value="M20_dimer"/>
    <property type="match status" value="1"/>
</dbReference>
<keyword evidence="3" id="KW-1185">Reference proteome</keyword>
<name>A0A1H4M9I9_9NOCA</name>
<dbReference type="Proteomes" id="UP000183561">
    <property type="component" value="Unassembled WGS sequence"/>
</dbReference>
<reference evidence="3" key="1">
    <citation type="submission" date="2016-10" db="EMBL/GenBank/DDBJ databases">
        <authorList>
            <person name="Varghese N."/>
            <person name="Submissions S."/>
        </authorList>
    </citation>
    <scope>NUCLEOTIDE SEQUENCE [LARGE SCALE GENOMIC DNA]</scope>
    <source>
        <strain evidence="3">DSM 44498</strain>
    </source>
</reference>
<dbReference type="GO" id="GO:0016805">
    <property type="term" value="F:dipeptidase activity"/>
    <property type="evidence" value="ECO:0007669"/>
    <property type="project" value="TreeGrafter"/>
</dbReference>
<dbReference type="SUPFAM" id="SSF53187">
    <property type="entry name" value="Zn-dependent exopeptidases"/>
    <property type="match status" value="1"/>
</dbReference>
<dbReference type="Gene3D" id="3.30.70.360">
    <property type="match status" value="1"/>
</dbReference>
<dbReference type="NCBIfam" id="TIGR01891">
    <property type="entry name" value="amidohydrolases"/>
    <property type="match status" value="1"/>
</dbReference>
<dbReference type="InterPro" id="IPR052030">
    <property type="entry name" value="Peptidase_M20/M20A_hydrolases"/>
</dbReference>
<dbReference type="EMBL" id="FNSV01000005">
    <property type="protein sequence ID" value="SEB79487.1"/>
    <property type="molecule type" value="Genomic_DNA"/>
</dbReference>
<proteinExistence type="predicted"/>
<dbReference type="SUPFAM" id="SSF55031">
    <property type="entry name" value="Bacterial exopeptidase dimerisation domain"/>
    <property type="match status" value="1"/>
</dbReference>
<sequence length="448" mass="48485">MQKTLTTNATHTELKAMAIATIDEQTNRIVELSREIQRNPEVGFREHGTAQRLVEQLEHMGLDYRTGLARTGVKARMRGRSDRFTVAILGELDSVITPDHPLADPDTGAAHACGHHIEIAAMIGAALGLQAVMEHLDGDVVLFGVPAEELIDVDWRLSLRDAGELEFVCGKPELIRLGEFDDIDLGMITHPGTSGQESLFEMDHSWLGAILKKVRFHGLTAHAGENPHEGINALKALTLAMTAIDSQQETYRDEDSIRVSQLVVNSGDMVSTIPGTTDLEVMIRGRSVEAMQDASAKIDRSMHAGAIAVGARVEIDTVVGCFPFAQDEPLVEVVDANARTLFGDSEIDSHAGAHGASTDSGDLQMLMPMVLPIVRSGCDGLIHSKDYQIDDHVLTAVNNAKLLASSVIDLLCDGAANAASVIDRSGPKLTRDEYLTIRRSMETKKTFG</sequence>
<dbReference type="PANTHER" id="PTHR30575:SF3">
    <property type="entry name" value="PEPTIDASE M20 DIMERISATION DOMAIN-CONTAINING PROTEIN"/>
    <property type="match status" value="1"/>
</dbReference>
<keyword evidence="2" id="KW-0378">Hydrolase</keyword>
<dbReference type="AlphaFoldDB" id="A0A1H4M9I9"/>
<accession>A0A1H4M9I9</accession>
<dbReference type="OrthoDB" id="9777385at2"/>